<dbReference type="EMBL" id="JAOQIO010000095">
    <property type="protein sequence ID" value="MCU6795803.1"/>
    <property type="molecule type" value="Genomic_DNA"/>
</dbReference>
<gene>
    <name evidence="1" type="ORF">OB236_27165</name>
</gene>
<keyword evidence="2" id="KW-1185">Reference proteome</keyword>
<organism evidence="1 2">
    <name type="scientific">Paenibacillus baimaensis</name>
    <dbReference type="NCBI Taxonomy" id="2982185"/>
    <lineage>
        <taxon>Bacteria</taxon>
        <taxon>Bacillati</taxon>
        <taxon>Bacillota</taxon>
        <taxon>Bacilli</taxon>
        <taxon>Bacillales</taxon>
        <taxon>Paenibacillaceae</taxon>
        <taxon>Paenibacillus</taxon>
    </lineage>
</organism>
<evidence type="ECO:0000313" key="2">
    <source>
        <dbReference type="Proteomes" id="UP001652445"/>
    </source>
</evidence>
<evidence type="ECO:0000313" key="1">
    <source>
        <dbReference type="EMBL" id="MCU6795803.1"/>
    </source>
</evidence>
<proteinExistence type="predicted"/>
<dbReference type="Proteomes" id="UP001652445">
    <property type="component" value="Unassembled WGS sequence"/>
</dbReference>
<reference evidence="1 2" key="1">
    <citation type="submission" date="2022-09" db="EMBL/GenBank/DDBJ databases">
        <authorList>
            <person name="Han X.L."/>
            <person name="Wang Q."/>
            <person name="Lu T."/>
        </authorList>
    </citation>
    <scope>NUCLEOTIDE SEQUENCE [LARGE SCALE GENOMIC DNA]</scope>
    <source>
        <strain evidence="1 2">WQ 127069</strain>
    </source>
</reference>
<name>A0ABT2UMD3_9BACL</name>
<dbReference type="InterPro" id="IPR019615">
    <property type="entry name" value="DUF2487"/>
</dbReference>
<accession>A0ABT2UMD3</accession>
<comment type="caution">
    <text evidence="1">The sequence shown here is derived from an EMBL/GenBank/DDBJ whole genome shotgun (WGS) entry which is preliminary data.</text>
</comment>
<protein>
    <submittedName>
        <fullName evidence="1">YpiF family protein</fullName>
    </submittedName>
</protein>
<dbReference type="RefSeq" id="WP_262686724.1">
    <property type="nucleotide sequence ID" value="NZ_JAOQIO010000095.1"/>
</dbReference>
<sequence>MKFSDVNEKTWEDLRPYVDTCLLPVTGITGAEQPWEATCALEDLRDALDLFEIPYKGRVLTYPALHYVNEDSGLEQVNAVCAQLKTNGFAFVIVVSAKEDLADVLTQSNADLAFTLTPDLLTESLPVEKKRIAEQLMLLWAGKNQE</sequence>
<dbReference type="Pfam" id="PF10673">
    <property type="entry name" value="DUF2487"/>
    <property type="match status" value="1"/>
</dbReference>